<reference evidence="2 3" key="1">
    <citation type="submission" date="2008-11" db="EMBL/GenBank/DDBJ databases">
        <title>Draft genome sequence of Bacteroides pectinophilus (ATCC 43243).</title>
        <authorList>
            <person name="Sudarsanam P."/>
            <person name="Ley R."/>
            <person name="Guruge J."/>
            <person name="Turnbaugh P.J."/>
            <person name="Mahowald M."/>
            <person name="Liep D."/>
            <person name="Gordon J."/>
        </authorList>
    </citation>
    <scope>NUCLEOTIDE SEQUENCE [LARGE SCALE GENOMIC DNA]</scope>
    <source>
        <strain evidence="2 3">ATCC 43243</strain>
    </source>
</reference>
<dbReference type="Proteomes" id="UP000003136">
    <property type="component" value="Unassembled WGS sequence"/>
</dbReference>
<proteinExistence type="predicted"/>
<evidence type="ECO:0000313" key="3">
    <source>
        <dbReference type="Proteomes" id="UP000003136"/>
    </source>
</evidence>
<dbReference type="InterPro" id="IPR046840">
    <property type="entry name" value="SpoIVA_C"/>
</dbReference>
<name>B7AQE1_9FIRM</name>
<organism evidence="2 3">
    <name type="scientific">[Bacteroides] pectinophilus ATCC 43243</name>
    <dbReference type="NCBI Taxonomy" id="483218"/>
    <lineage>
        <taxon>Bacteria</taxon>
        <taxon>Bacillati</taxon>
        <taxon>Bacillota</taxon>
        <taxon>Clostridia</taxon>
        <taxon>Eubacteriales</taxon>
    </lineage>
</organism>
<accession>B7AQE1</accession>
<dbReference type="Pfam" id="PF20439">
    <property type="entry name" value="SpoIVA_C"/>
    <property type="match status" value="1"/>
</dbReference>
<dbReference type="EMBL" id="ABVQ01000035">
    <property type="protein sequence ID" value="EEC57913.1"/>
    <property type="molecule type" value="Genomic_DNA"/>
</dbReference>
<protein>
    <recommendedName>
        <fullName evidence="1">Sporulation stage IV protein A C-terminal domain-containing protein</fullName>
    </recommendedName>
</protein>
<gene>
    <name evidence="2" type="ORF">BACPEC_00898</name>
</gene>
<dbReference type="AlphaFoldDB" id="B7AQE1"/>
<keyword evidence="3" id="KW-1185">Reference proteome</keyword>
<comment type="caution">
    <text evidence="2">The sequence shown here is derived from an EMBL/GenBank/DDBJ whole genome shotgun (WGS) entry which is preliminary data.</text>
</comment>
<dbReference type="HOGENOM" id="CLU_3304935_0_0_9"/>
<evidence type="ECO:0000313" key="2">
    <source>
        <dbReference type="EMBL" id="EEC57913.1"/>
    </source>
</evidence>
<feature type="domain" description="Sporulation stage IV protein A C-terminal" evidence="1">
    <location>
        <begin position="2"/>
        <end position="39"/>
    </location>
</feature>
<evidence type="ECO:0000259" key="1">
    <source>
        <dbReference type="Pfam" id="PF20439"/>
    </source>
</evidence>
<sequence length="39" mass="4257">MDDGITEKTRNITAESMGKISDTLEKVMNENSGLVCLIV</sequence>
<reference evidence="2 3" key="2">
    <citation type="submission" date="2008-11" db="EMBL/GenBank/DDBJ databases">
        <authorList>
            <person name="Fulton L."/>
            <person name="Clifton S."/>
            <person name="Fulton B."/>
            <person name="Xu J."/>
            <person name="Minx P."/>
            <person name="Pepin K.H."/>
            <person name="Johnson M."/>
            <person name="Bhonagiri V."/>
            <person name="Nash W.E."/>
            <person name="Mardis E.R."/>
            <person name="Wilson R.K."/>
        </authorList>
    </citation>
    <scope>NUCLEOTIDE SEQUENCE [LARGE SCALE GENOMIC DNA]</scope>
    <source>
        <strain evidence="2 3">ATCC 43243</strain>
    </source>
</reference>